<feature type="domain" description="GFO/IDH/MocA-like oxidoreductase" evidence="2">
    <location>
        <begin position="129"/>
        <end position="243"/>
    </location>
</feature>
<feature type="domain" description="Gfo/Idh/MocA-like oxidoreductase N-terminal" evidence="1">
    <location>
        <begin position="4"/>
        <end position="120"/>
    </location>
</feature>
<dbReference type="Gene3D" id="3.40.50.720">
    <property type="entry name" value="NAD(P)-binding Rossmann-like Domain"/>
    <property type="match status" value="1"/>
</dbReference>
<keyword evidence="4" id="KW-1185">Reference proteome</keyword>
<dbReference type="PANTHER" id="PTHR43377">
    <property type="entry name" value="BILIVERDIN REDUCTASE A"/>
    <property type="match status" value="1"/>
</dbReference>
<evidence type="ECO:0000259" key="2">
    <source>
        <dbReference type="Pfam" id="PF22725"/>
    </source>
</evidence>
<dbReference type="InterPro" id="IPR051450">
    <property type="entry name" value="Gfo/Idh/MocA_Oxidoreductases"/>
</dbReference>
<name>A0ABQ1NV00_9BACI</name>
<organism evidence="3 4">
    <name type="scientific">Thalassobacillus devorans</name>
    <dbReference type="NCBI Taxonomy" id="279813"/>
    <lineage>
        <taxon>Bacteria</taxon>
        <taxon>Bacillati</taxon>
        <taxon>Bacillota</taxon>
        <taxon>Bacilli</taxon>
        <taxon>Bacillales</taxon>
        <taxon>Bacillaceae</taxon>
        <taxon>Thalassobacillus</taxon>
    </lineage>
</organism>
<evidence type="ECO:0008006" key="5">
    <source>
        <dbReference type="Google" id="ProtNLM"/>
    </source>
</evidence>
<dbReference type="Proteomes" id="UP000619534">
    <property type="component" value="Unassembled WGS sequence"/>
</dbReference>
<sequence>MENIRLGLIGAGNRSRSLVKALKETGEAELVSYVDVTEKSHMSELCPNIKYYTSEHDMYGNEQLDAVVIATPNHMHHPNILLALHYELAIFAEKPLVHDLNQLYKIKKEILKSDSYFQVGTELRLDQGFTELRKRVQKCENGECLTLWCHEFRPPFKAGYQGWRKEQSSAGGTLLEKNIHHFDLMVSLLNKRPVSVTAKGRDDTTNKQSGMLDQAWVVVEFEEGIFANLGVSMSHFEHHLEFGVLSKNARFIYHPNKQKLAVWSESGAETQTFPAKITGVDAGGFDHPGEVEQMQEFVRNIRCKSKDKTVFQEVYWSHLIAFAAENSVITGKTLHITSDGEII</sequence>
<evidence type="ECO:0000259" key="1">
    <source>
        <dbReference type="Pfam" id="PF01408"/>
    </source>
</evidence>
<dbReference type="RefSeq" id="WP_062442233.1">
    <property type="nucleotide sequence ID" value="NZ_BMCJ01000002.1"/>
</dbReference>
<comment type="caution">
    <text evidence="3">The sequence shown here is derived from an EMBL/GenBank/DDBJ whole genome shotgun (WGS) entry which is preliminary data.</text>
</comment>
<dbReference type="Gene3D" id="3.30.360.10">
    <property type="entry name" value="Dihydrodipicolinate Reductase, domain 2"/>
    <property type="match status" value="1"/>
</dbReference>
<dbReference type="EMBL" id="BMCJ01000002">
    <property type="protein sequence ID" value="GGC85307.1"/>
    <property type="molecule type" value="Genomic_DNA"/>
</dbReference>
<proteinExistence type="predicted"/>
<gene>
    <name evidence="3" type="ORF">GCM10007216_15010</name>
</gene>
<protein>
    <recommendedName>
        <fullName evidence="5">Dehydrogenase</fullName>
    </recommendedName>
</protein>
<dbReference type="PANTHER" id="PTHR43377:SF2">
    <property type="entry name" value="BINDING ROSSMANN FOLD OXIDOREDUCTASE, PUTATIVE (AFU_ORTHOLOGUE AFUA_4G00560)-RELATED"/>
    <property type="match status" value="1"/>
</dbReference>
<reference evidence="4" key="1">
    <citation type="journal article" date="2019" name="Int. J. Syst. Evol. Microbiol.">
        <title>The Global Catalogue of Microorganisms (GCM) 10K type strain sequencing project: providing services to taxonomists for standard genome sequencing and annotation.</title>
        <authorList>
            <consortium name="The Broad Institute Genomics Platform"/>
            <consortium name="The Broad Institute Genome Sequencing Center for Infectious Disease"/>
            <person name="Wu L."/>
            <person name="Ma J."/>
        </authorList>
    </citation>
    <scope>NUCLEOTIDE SEQUENCE [LARGE SCALE GENOMIC DNA]</scope>
    <source>
        <strain evidence="4">CCM 7282</strain>
    </source>
</reference>
<evidence type="ECO:0000313" key="4">
    <source>
        <dbReference type="Proteomes" id="UP000619534"/>
    </source>
</evidence>
<dbReference type="Pfam" id="PF22725">
    <property type="entry name" value="GFO_IDH_MocA_C3"/>
    <property type="match status" value="1"/>
</dbReference>
<evidence type="ECO:0000313" key="3">
    <source>
        <dbReference type="EMBL" id="GGC85307.1"/>
    </source>
</evidence>
<dbReference type="InterPro" id="IPR036291">
    <property type="entry name" value="NAD(P)-bd_dom_sf"/>
</dbReference>
<dbReference type="InterPro" id="IPR055170">
    <property type="entry name" value="GFO_IDH_MocA-like_dom"/>
</dbReference>
<dbReference type="SUPFAM" id="SSF55347">
    <property type="entry name" value="Glyceraldehyde-3-phosphate dehydrogenase-like, C-terminal domain"/>
    <property type="match status" value="1"/>
</dbReference>
<dbReference type="Pfam" id="PF01408">
    <property type="entry name" value="GFO_IDH_MocA"/>
    <property type="match status" value="1"/>
</dbReference>
<dbReference type="SUPFAM" id="SSF51735">
    <property type="entry name" value="NAD(P)-binding Rossmann-fold domains"/>
    <property type="match status" value="1"/>
</dbReference>
<dbReference type="InterPro" id="IPR000683">
    <property type="entry name" value="Gfo/Idh/MocA-like_OxRdtase_N"/>
</dbReference>
<accession>A0ABQ1NV00</accession>